<proteinExistence type="inferred from homology"/>
<evidence type="ECO:0000256" key="2">
    <source>
        <dbReference type="ARBA" id="ARBA00010511"/>
    </source>
</evidence>
<evidence type="ECO:0000256" key="6">
    <source>
        <dbReference type="SAM" id="SignalP"/>
    </source>
</evidence>
<feature type="compositionally biased region" description="Low complexity" evidence="5">
    <location>
        <begin position="711"/>
        <end position="723"/>
    </location>
</feature>
<feature type="compositionally biased region" description="Acidic residues" evidence="5">
    <location>
        <begin position="619"/>
        <end position="635"/>
    </location>
</feature>
<evidence type="ECO:0000313" key="9">
    <source>
        <dbReference type="Proteomes" id="UP001329825"/>
    </source>
</evidence>
<evidence type="ECO:0000256" key="1">
    <source>
        <dbReference type="ARBA" id="ARBA00004123"/>
    </source>
</evidence>
<name>A0ABZ1CTM9_9TREE</name>
<feature type="region of interest" description="Disordered" evidence="5">
    <location>
        <begin position="699"/>
        <end position="727"/>
    </location>
</feature>
<evidence type="ECO:0000256" key="3">
    <source>
        <dbReference type="ARBA" id="ARBA00021502"/>
    </source>
</evidence>
<feature type="domain" description="Pre-rRNA-processing protein RIX1 N-terminal" evidence="7">
    <location>
        <begin position="9"/>
        <end position="187"/>
    </location>
</feature>
<feature type="compositionally biased region" description="Acidic residues" evidence="5">
    <location>
        <begin position="761"/>
        <end position="791"/>
    </location>
</feature>
<dbReference type="EMBL" id="CP141882">
    <property type="protein sequence ID" value="WRT64888.1"/>
    <property type="molecule type" value="Genomic_DNA"/>
</dbReference>
<feature type="region of interest" description="Disordered" evidence="5">
    <location>
        <begin position="745"/>
        <end position="791"/>
    </location>
</feature>
<dbReference type="PANTHER" id="PTHR34105">
    <property type="entry name" value="PROLINE-, GLUTAMIC ACID- AND LEUCINE-RICH PROTEIN 1"/>
    <property type="match status" value="1"/>
</dbReference>
<keyword evidence="4" id="KW-0539">Nucleus</keyword>
<dbReference type="InterPro" id="IPR012583">
    <property type="entry name" value="RIX1_N"/>
</dbReference>
<dbReference type="GeneID" id="87953955"/>
<dbReference type="InterPro" id="IPR016024">
    <property type="entry name" value="ARM-type_fold"/>
</dbReference>
<dbReference type="PANTHER" id="PTHR34105:SF1">
    <property type="entry name" value="PROLINE-, GLUTAMIC ACID- AND LEUCINE-RICH PROTEIN 1"/>
    <property type="match status" value="1"/>
</dbReference>
<feature type="region of interest" description="Disordered" evidence="5">
    <location>
        <begin position="438"/>
        <end position="475"/>
    </location>
</feature>
<sequence>MSSALLSLLNSLSFSHASFLPLLESHKPFSNPSSLPQSTLHKLLNRLNSTLLSREDNPERRAACDIAREVVSMDEEGYVMTSFGKGWVGTCLGYIAAPSSPVTNTPSYLSLLTTIVTSSSQYPSFEREVVLPVMGKISVSLGKLFERCLIDSHPEWDIVLDLLSTLRVLLLHSPAAFRPLLPTLKPSLYNLVLQIPTPSRPYPSTPSEIRRLASDLIASLHVTAGKAQSPQSWGIEIKEDLGGFGRAMSAITVDAWEEEPVKAQPPTASSALPELPIDPMSRLPVALDWIEGFSEAILALLRFPTARPVPVPMAQIVSAGLRCVSLTLDTPTVSYISPQHHAALLACLPRIWTVGVQLIGSVAIACGDHLFPHLGSILDHTVWLAERVPSTMVDTQIQLLKFHNLFLTLYPPAIVPVEFPTRLLRLCLTKLQPLLENKSRSNDSSSAQVGGGKRGKKRARGAEDGLVGGLEGREGKSIGQREGEIIVHALKLTPLLHATPLFSPSLLTFSIRLHLSLYLSLSSLSGIFTSSASSAQIRDTLHDVLEKAVLMTEGEGGTARGWKSLIISVLDHRSEIIAPILHPSLPPLMRPMPPLSQLHFFVKEGEEERKERIAMGFGQDEDNDHLENDEDEDGNDVVMKQPNSQLSSNNVRGTQTVNQHSTVDASSATGSATASTLPVNVVQSTSTTQTIEKLSQPLIPTISTPDDSSNAPPVGGQPAPVVPLAEPTSPVAAVESFISFSKTTTKTVEKEGNTEDVIMLQDEDDEALPELDSGSDDFDEDEDEEDDDEEE</sequence>
<feature type="signal peptide" evidence="6">
    <location>
        <begin position="1"/>
        <end position="17"/>
    </location>
</feature>
<feature type="compositionally biased region" description="Low complexity" evidence="5">
    <location>
        <begin position="661"/>
        <end position="673"/>
    </location>
</feature>
<keyword evidence="6" id="KW-0732">Signal</keyword>
<evidence type="ECO:0000259" key="7">
    <source>
        <dbReference type="Pfam" id="PF08167"/>
    </source>
</evidence>
<feature type="chain" id="PRO_5045308939" description="Pre-rRNA-processing protein RIX1" evidence="6">
    <location>
        <begin position="18"/>
        <end position="791"/>
    </location>
</feature>
<dbReference type="Pfam" id="PF08167">
    <property type="entry name" value="RIX1"/>
    <property type="match status" value="1"/>
</dbReference>
<evidence type="ECO:0000313" key="8">
    <source>
        <dbReference type="EMBL" id="WRT64888.1"/>
    </source>
</evidence>
<protein>
    <recommendedName>
        <fullName evidence="3">Pre-rRNA-processing protein RIX1</fullName>
    </recommendedName>
</protein>
<evidence type="ECO:0000256" key="5">
    <source>
        <dbReference type="SAM" id="MobiDB-lite"/>
    </source>
</evidence>
<gene>
    <name evidence="8" type="ORF">IL334_001824</name>
</gene>
<dbReference type="RefSeq" id="XP_062789628.1">
    <property type="nucleotide sequence ID" value="XM_062933577.1"/>
</dbReference>
<comment type="subcellular location">
    <subcellularLocation>
        <location evidence="1">Nucleus</location>
    </subcellularLocation>
</comment>
<dbReference type="SUPFAM" id="SSF48371">
    <property type="entry name" value="ARM repeat"/>
    <property type="match status" value="1"/>
</dbReference>
<keyword evidence="9" id="KW-1185">Reference proteome</keyword>
<organism evidence="8 9">
    <name type="scientific">Kwoniella shivajii</name>
    <dbReference type="NCBI Taxonomy" id="564305"/>
    <lineage>
        <taxon>Eukaryota</taxon>
        <taxon>Fungi</taxon>
        <taxon>Dikarya</taxon>
        <taxon>Basidiomycota</taxon>
        <taxon>Agaricomycotina</taxon>
        <taxon>Tremellomycetes</taxon>
        <taxon>Tremellales</taxon>
        <taxon>Cryptococcaceae</taxon>
        <taxon>Kwoniella</taxon>
    </lineage>
</organism>
<feature type="region of interest" description="Disordered" evidence="5">
    <location>
        <begin position="616"/>
        <end position="673"/>
    </location>
</feature>
<dbReference type="Proteomes" id="UP001329825">
    <property type="component" value="Chromosome 2"/>
</dbReference>
<feature type="compositionally biased region" description="Polar residues" evidence="5">
    <location>
        <begin position="701"/>
        <end position="710"/>
    </location>
</feature>
<accession>A0ABZ1CTM9</accession>
<comment type="similarity">
    <text evidence="2">Belongs to the RIX1/PELP1 family.</text>
</comment>
<reference evidence="8 9" key="1">
    <citation type="submission" date="2024-01" db="EMBL/GenBank/DDBJ databases">
        <title>Comparative genomics of Cryptococcus and Kwoniella reveals pathogenesis evolution and contrasting modes of karyotype evolution via chromosome fusion or intercentromeric recombination.</title>
        <authorList>
            <person name="Coelho M.A."/>
            <person name="David-Palma M."/>
            <person name="Shea T."/>
            <person name="Bowers K."/>
            <person name="McGinley-Smith S."/>
            <person name="Mohammad A.W."/>
            <person name="Gnirke A."/>
            <person name="Yurkov A.M."/>
            <person name="Nowrousian M."/>
            <person name="Sun S."/>
            <person name="Cuomo C.A."/>
            <person name="Heitman J."/>
        </authorList>
    </citation>
    <scope>NUCLEOTIDE SEQUENCE [LARGE SCALE GENOMIC DNA]</scope>
    <source>
        <strain evidence="8">CBS 11374</strain>
    </source>
</reference>
<feature type="compositionally biased region" description="Polar residues" evidence="5">
    <location>
        <begin position="641"/>
        <end position="660"/>
    </location>
</feature>
<evidence type="ECO:0000256" key="4">
    <source>
        <dbReference type="ARBA" id="ARBA00023242"/>
    </source>
</evidence>